<accession>A0A932CPG5</accession>
<name>A0A932CPG5_UNCTE</name>
<proteinExistence type="predicted"/>
<evidence type="ECO:0000313" key="2">
    <source>
        <dbReference type="Proteomes" id="UP000769766"/>
    </source>
</evidence>
<sequence>MNEDARKTIESPGAEIYVYGYHRTDPPRLQWGFFNPATGIAVVYDAEADLVATVFKPEEGALFFQRQIAAVKVDREGWQV</sequence>
<comment type="caution">
    <text evidence="1">The sequence shown here is derived from an EMBL/GenBank/DDBJ whole genome shotgun (WGS) entry which is preliminary data.</text>
</comment>
<evidence type="ECO:0000313" key="1">
    <source>
        <dbReference type="EMBL" id="MBI2877068.1"/>
    </source>
</evidence>
<reference evidence="1" key="1">
    <citation type="submission" date="2020-07" db="EMBL/GenBank/DDBJ databases">
        <title>Huge and variable diversity of episymbiotic CPR bacteria and DPANN archaea in groundwater ecosystems.</title>
        <authorList>
            <person name="He C.Y."/>
            <person name="Keren R."/>
            <person name="Whittaker M."/>
            <person name="Farag I.F."/>
            <person name="Doudna J."/>
            <person name="Cate J.H.D."/>
            <person name="Banfield J.F."/>
        </authorList>
    </citation>
    <scope>NUCLEOTIDE SEQUENCE</scope>
    <source>
        <strain evidence="1">NC_groundwater_672_Ag_B-0.1um_62_36</strain>
    </source>
</reference>
<dbReference type="EMBL" id="JACPRF010000281">
    <property type="protein sequence ID" value="MBI2877068.1"/>
    <property type="molecule type" value="Genomic_DNA"/>
</dbReference>
<organism evidence="1 2">
    <name type="scientific">Tectimicrobiota bacterium</name>
    <dbReference type="NCBI Taxonomy" id="2528274"/>
    <lineage>
        <taxon>Bacteria</taxon>
        <taxon>Pseudomonadati</taxon>
        <taxon>Nitrospinota/Tectimicrobiota group</taxon>
        <taxon>Candidatus Tectimicrobiota</taxon>
    </lineage>
</organism>
<protein>
    <submittedName>
        <fullName evidence="1">Uncharacterized protein</fullName>
    </submittedName>
</protein>
<dbReference type="AlphaFoldDB" id="A0A932CPG5"/>
<gene>
    <name evidence="1" type="ORF">HYY20_09325</name>
</gene>
<dbReference type="Proteomes" id="UP000769766">
    <property type="component" value="Unassembled WGS sequence"/>
</dbReference>